<dbReference type="PANTHER" id="PTHR30126">
    <property type="entry name" value="HTH-TYPE TRANSCRIPTIONAL REGULATOR"/>
    <property type="match status" value="1"/>
</dbReference>
<dbReference type="Proteomes" id="UP000269265">
    <property type="component" value="Unassembled WGS sequence"/>
</dbReference>
<dbReference type="RefSeq" id="WP_125242961.1">
    <property type="nucleotide sequence ID" value="NZ_RSED01000006.1"/>
</dbReference>
<dbReference type="InterPro" id="IPR036390">
    <property type="entry name" value="WH_DNA-bd_sf"/>
</dbReference>
<dbReference type="CDD" id="cd05466">
    <property type="entry name" value="PBP2_LTTR_substrate"/>
    <property type="match status" value="1"/>
</dbReference>
<dbReference type="AlphaFoldDB" id="A0A3R8TTQ8"/>
<comment type="similarity">
    <text evidence="1">Belongs to the LysR transcriptional regulatory family.</text>
</comment>
<comment type="caution">
    <text evidence="6">The sequence shown here is derived from an EMBL/GenBank/DDBJ whole genome shotgun (WGS) entry which is preliminary data.</text>
</comment>
<evidence type="ECO:0000313" key="6">
    <source>
        <dbReference type="EMBL" id="RRS04587.1"/>
    </source>
</evidence>
<dbReference type="InterPro" id="IPR005119">
    <property type="entry name" value="LysR_subst-bd"/>
</dbReference>
<name>A0A3R8TTQ8_9BURK</name>
<keyword evidence="3" id="KW-0238">DNA-binding</keyword>
<protein>
    <submittedName>
        <fullName evidence="6">LysR family transcriptional regulator</fullName>
    </submittedName>
</protein>
<evidence type="ECO:0000256" key="1">
    <source>
        <dbReference type="ARBA" id="ARBA00009437"/>
    </source>
</evidence>
<keyword evidence="4" id="KW-0804">Transcription</keyword>
<evidence type="ECO:0000256" key="4">
    <source>
        <dbReference type="ARBA" id="ARBA00023163"/>
    </source>
</evidence>
<dbReference type="Pfam" id="PF00126">
    <property type="entry name" value="HTH_1"/>
    <property type="match status" value="1"/>
</dbReference>
<evidence type="ECO:0000256" key="3">
    <source>
        <dbReference type="ARBA" id="ARBA00023125"/>
    </source>
</evidence>
<evidence type="ECO:0000313" key="7">
    <source>
        <dbReference type="Proteomes" id="UP000269265"/>
    </source>
</evidence>
<dbReference type="GO" id="GO:0000976">
    <property type="term" value="F:transcription cis-regulatory region binding"/>
    <property type="evidence" value="ECO:0007669"/>
    <property type="project" value="TreeGrafter"/>
</dbReference>
<dbReference type="SUPFAM" id="SSF53850">
    <property type="entry name" value="Periplasmic binding protein-like II"/>
    <property type="match status" value="1"/>
</dbReference>
<dbReference type="Pfam" id="PF03466">
    <property type="entry name" value="LysR_substrate"/>
    <property type="match status" value="1"/>
</dbReference>
<dbReference type="InterPro" id="IPR000847">
    <property type="entry name" value="LysR_HTH_N"/>
</dbReference>
<sequence>MKSGFDSDNVQVFLTVLDQGSFSAAARMLGRVPSAVSMTIAQLEAELDLELFDRSGREPLPTAAAKALEPAARQLAHQLRMLQGQALSLHQGLERRLSLAIAPELLAAAWKTPLATLAEQFPSLELEILTAPQADALQMLHSGCVQLALVFERSAIDEKEGFQEFSSETLTAVIAPSLLATLGRKPRLRPADLLRLRQVVVMGRDEEEVDPRLLLSRQVWRTDNPQTALSLVQSGLGWGYLPRSLTASHMGPSSLAEIRFANMSNEVRLWADIVWIKERPLGLGAQRYIELMRQAHPRP</sequence>
<proteinExistence type="inferred from homology"/>
<dbReference type="Gene3D" id="3.40.190.290">
    <property type="match status" value="1"/>
</dbReference>
<keyword evidence="7" id="KW-1185">Reference proteome</keyword>
<dbReference type="SUPFAM" id="SSF46785">
    <property type="entry name" value="Winged helix' DNA-binding domain"/>
    <property type="match status" value="1"/>
</dbReference>
<keyword evidence="2" id="KW-0805">Transcription regulation</keyword>
<organism evidence="6 7">
    <name type="scientific">Aquabacterium soli</name>
    <dbReference type="NCBI Taxonomy" id="2493092"/>
    <lineage>
        <taxon>Bacteria</taxon>
        <taxon>Pseudomonadati</taxon>
        <taxon>Pseudomonadota</taxon>
        <taxon>Betaproteobacteria</taxon>
        <taxon>Burkholderiales</taxon>
        <taxon>Aquabacterium</taxon>
    </lineage>
</organism>
<dbReference type="PROSITE" id="PS50931">
    <property type="entry name" value="HTH_LYSR"/>
    <property type="match status" value="1"/>
</dbReference>
<evidence type="ECO:0000259" key="5">
    <source>
        <dbReference type="PROSITE" id="PS50931"/>
    </source>
</evidence>
<dbReference type="PANTHER" id="PTHR30126:SF91">
    <property type="entry name" value="LYSR FAMILY TRANSCRIPTIONAL REGULATOR"/>
    <property type="match status" value="1"/>
</dbReference>
<reference evidence="6 7" key="1">
    <citation type="submission" date="2018-12" db="EMBL/GenBank/DDBJ databases">
        <title>The whole draft genome of Aquabacterium sp. SJQ9.</title>
        <authorList>
            <person name="Sun L."/>
            <person name="Gao X."/>
            <person name="Chen W."/>
            <person name="Huang K."/>
        </authorList>
    </citation>
    <scope>NUCLEOTIDE SEQUENCE [LARGE SCALE GENOMIC DNA]</scope>
    <source>
        <strain evidence="6 7">SJQ9</strain>
    </source>
</reference>
<feature type="domain" description="HTH lysR-type" evidence="5">
    <location>
        <begin position="5"/>
        <end position="62"/>
    </location>
</feature>
<evidence type="ECO:0000256" key="2">
    <source>
        <dbReference type="ARBA" id="ARBA00023015"/>
    </source>
</evidence>
<dbReference type="EMBL" id="RSED01000006">
    <property type="protein sequence ID" value="RRS04587.1"/>
    <property type="molecule type" value="Genomic_DNA"/>
</dbReference>
<dbReference type="InterPro" id="IPR036388">
    <property type="entry name" value="WH-like_DNA-bd_sf"/>
</dbReference>
<dbReference type="OrthoDB" id="196624at2"/>
<dbReference type="GO" id="GO:0003700">
    <property type="term" value="F:DNA-binding transcription factor activity"/>
    <property type="evidence" value="ECO:0007669"/>
    <property type="project" value="InterPro"/>
</dbReference>
<accession>A0A3R8TTQ8</accession>
<dbReference type="Gene3D" id="1.10.10.10">
    <property type="entry name" value="Winged helix-like DNA-binding domain superfamily/Winged helix DNA-binding domain"/>
    <property type="match status" value="1"/>
</dbReference>
<gene>
    <name evidence="6" type="ORF">EIP75_09170</name>
</gene>